<organism evidence="4 5">
    <name type="scientific">Kitasatospora cathayae</name>
    <dbReference type="NCBI Taxonomy" id="3004092"/>
    <lineage>
        <taxon>Bacteria</taxon>
        <taxon>Bacillati</taxon>
        <taxon>Actinomycetota</taxon>
        <taxon>Actinomycetes</taxon>
        <taxon>Kitasatosporales</taxon>
        <taxon>Streptomycetaceae</taxon>
        <taxon>Kitasatospora</taxon>
    </lineage>
</organism>
<keyword evidence="5" id="KW-1185">Reference proteome</keyword>
<dbReference type="PROSITE" id="PS51257">
    <property type="entry name" value="PROKAR_LIPOPROTEIN"/>
    <property type="match status" value="1"/>
</dbReference>
<feature type="domain" description="Solute-binding protein family 3/N-terminal" evidence="3">
    <location>
        <begin position="50"/>
        <end position="290"/>
    </location>
</feature>
<dbReference type="EMBL" id="CP115450">
    <property type="protein sequence ID" value="WBP86336.1"/>
    <property type="molecule type" value="Genomic_DNA"/>
</dbReference>
<dbReference type="SUPFAM" id="SSF53850">
    <property type="entry name" value="Periplasmic binding protein-like II"/>
    <property type="match status" value="1"/>
</dbReference>
<evidence type="ECO:0000256" key="2">
    <source>
        <dbReference type="SAM" id="SignalP"/>
    </source>
</evidence>
<dbReference type="PANTHER" id="PTHR35936:SF17">
    <property type="entry name" value="ARGININE-BINDING EXTRACELLULAR PROTEIN ARTP"/>
    <property type="match status" value="1"/>
</dbReference>
<dbReference type="CDD" id="cd01004">
    <property type="entry name" value="PBP2_MidA_like"/>
    <property type="match status" value="1"/>
</dbReference>
<evidence type="ECO:0000313" key="5">
    <source>
        <dbReference type="Proteomes" id="UP001212821"/>
    </source>
</evidence>
<dbReference type="Pfam" id="PF00497">
    <property type="entry name" value="SBP_bac_3"/>
    <property type="match status" value="1"/>
</dbReference>
<accession>A0ABY7Q139</accession>
<dbReference type="RefSeq" id="WP_270142915.1">
    <property type="nucleotide sequence ID" value="NZ_CP115450.1"/>
</dbReference>
<sequence>MPRTPVGRAALAATVLCGLLAASCASAPAPSDSPSALRARLPQSIRAAGELRIGSYLNYVPVEFKDPGGSPIGLDPDLATALGSYLGLRVKILDMPFKDLIPAVQSGKLDLAMSAVIDSRDRQQGKDATGHVTNPGVDFVDYFLTGTSILVKAGNPLGLTTLDSLCGRTIAVQTNSVQIKVANAQSAACSRTGKPLRIDSTDTDAQAVAEVSSGTAAADLNDYPAAAYNTTAPNHKGMFQLVGKYQESSLYGIVVGRDRQDLSDVLSRALDQLIGNGTYQKILDKWNVGNGAVVSATVNAGL</sequence>
<feature type="chain" id="PRO_5045897748" evidence="2">
    <location>
        <begin position="28"/>
        <end position="302"/>
    </location>
</feature>
<dbReference type="SMART" id="SM00062">
    <property type="entry name" value="PBPb"/>
    <property type="match status" value="1"/>
</dbReference>
<dbReference type="Gene3D" id="3.40.190.10">
    <property type="entry name" value="Periplasmic binding protein-like II"/>
    <property type="match status" value="2"/>
</dbReference>
<evidence type="ECO:0000313" key="4">
    <source>
        <dbReference type="EMBL" id="WBP86336.1"/>
    </source>
</evidence>
<proteinExistence type="predicted"/>
<evidence type="ECO:0000256" key="1">
    <source>
        <dbReference type="ARBA" id="ARBA00022729"/>
    </source>
</evidence>
<name>A0ABY7Q139_9ACTN</name>
<dbReference type="Proteomes" id="UP001212821">
    <property type="component" value="Chromosome"/>
</dbReference>
<dbReference type="InterPro" id="IPR001638">
    <property type="entry name" value="Solute-binding_3/MltF_N"/>
</dbReference>
<protein>
    <submittedName>
        <fullName evidence="4">ABC transporter substrate-binding protein</fullName>
    </submittedName>
</protein>
<evidence type="ECO:0000259" key="3">
    <source>
        <dbReference type="SMART" id="SM00062"/>
    </source>
</evidence>
<feature type="signal peptide" evidence="2">
    <location>
        <begin position="1"/>
        <end position="27"/>
    </location>
</feature>
<gene>
    <name evidence="4" type="ORF">O1G21_11105</name>
</gene>
<keyword evidence="1 2" id="KW-0732">Signal</keyword>
<reference evidence="5" key="1">
    <citation type="submission" date="2022-12" db="EMBL/GenBank/DDBJ databases">
        <authorList>
            <person name="Mo P."/>
        </authorList>
    </citation>
    <scope>NUCLEOTIDE SEQUENCE [LARGE SCALE GENOMIC DNA]</scope>
    <source>
        <strain evidence="5">HUAS 3-15</strain>
    </source>
</reference>
<dbReference type="PANTHER" id="PTHR35936">
    <property type="entry name" value="MEMBRANE-BOUND LYTIC MUREIN TRANSGLYCOSYLASE F"/>
    <property type="match status" value="1"/>
</dbReference>